<evidence type="ECO:0000256" key="2">
    <source>
        <dbReference type="ARBA" id="ARBA00022737"/>
    </source>
</evidence>
<keyword evidence="1 3" id="KW-0853">WD repeat</keyword>
<accession>A0A7J0FLW1</accession>
<dbReference type="EMBL" id="BJWL01000013">
    <property type="protein sequence ID" value="GFY99722.1"/>
    <property type="molecule type" value="Genomic_DNA"/>
</dbReference>
<dbReference type="InterPro" id="IPR001680">
    <property type="entry name" value="WD40_rpt"/>
</dbReference>
<proteinExistence type="predicted"/>
<dbReference type="SMART" id="SM00320">
    <property type="entry name" value="WD40"/>
    <property type="match status" value="10"/>
</dbReference>
<comment type="caution">
    <text evidence="6">The sequence shown here is derived from an EMBL/GenBank/DDBJ whole genome shotgun (WGS) entry which is preliminary data.</text>
</comment>
<dbReference type="InterPro" id="IPR048419">
    <property type="entry name" value="Topless_Znf"/>
</dbReference>
<evidence type="ECO:0000313" key="7">
    <source>
        <dbReference type="Proteomes" id="UP000585474"/>
    </source>
</evidence>
<dbReference type="InterPro" id="IPR006594">
    <property type="entry name" value="LisH"/>
</dbReference>
<sequence>MSSLSRELVFLILQFLDEEKFKESVHKVEQESGFFFNMRHFEEMVTNGDWDEVEKYLSGFTKVDDNRYSMKIFFEIRKQKYLEALDKKDRAKAVEILVKDLKVFSAFNEDLFKEITQLLTLENFRDNEQLSKYGDTKSARGIMLGELKKLIEANPLFRDKLTFPNLKNSRLRTLINQSLNWQHQLCKNPKPNPDIKTLFVDHSCGQSQPNGAHASSPVTHPLMGAVPKAAGFPPLSAHGPFQPAPAPLPTSLAWMTPPSGVPHPSSSAGPMGFTASNNPAALLKRPRTPPANNSAVDYQTADSDHVLKRSRAFGMSNEVNNLPVNIHPVRYTAQTHGQSSNSFDDFPKSVVMTLNQGSVVKSMDFHPVQQILLLVGTNTGEIMLWDLVTRDRLASRNFKVWDLGTCSMPLQASVTSDYTASINRVIWSPDGTLFGVAYSKHIVHIYSYHSGNDVRNHLEIEAHSGSVNDLAFSYPNKQLSIVTCGEDRTIKVWDAVTGTKQYTFEGHEAPVYSVCTHHKENIQFIFSTATDGKIKAWLYDNLGSRVDYDAPGHSSTTMAYSADGTRLFSCGTNKEGESYLVEWNESEGAVKRTYHGLGKRSVGVVQFDTTKNRFLAAGDEFMIKFWDMDNVNLLTTTDAEGGLPASPHMRFNKEGILLAISTNDNGIKILANTDGIRLLNTVESRSFDASRVGSAAVVKAPTFGTFGVPNAPGGSSIVERPAPMASIAAMQNGDNRSLVDVKPRIADESVDKSRIWKLTEINESSQCRSLRLPDTLTATRSPVLPGLASNRWSTRVDTIRHGCRCGICVGCGNLNPDTARVVVVVGCRSKSLPPRGGKEAVLASVRLITYDPLSLCDCSLNEAPSRLRSRFDSYEAPSSCICATALSLYRGSLSRWISVSRLMYTNSGLAILALSANAVHKLWKWQRNDRNLTGKATASVAPQLWQPSSGILMTNDISDTNPEDAVPCFALSKNDSYVLSASGGKISLFNMMTFKTMTTFMPPPPAATFLAFHPQDNNIIAIGMDDSSIQIYNVRVDEVKTKLKGHQKRITGLAFSAVLNVLVSSGADSQLCVWNTDGWEKQTSKYLQMPSGRTPAPLADTRVQFHQDQTHLLAVHETQIALYEATKLECLKQWVPREATGPITHATYSCDSQSIYVSFEDGSVGILTATALRLRCRINPTSYLPTNPGLRVHPLVIAAHPSEPSQFALGLSDGGVYILEPLEAEGKWGTSPPHENGVGPSTASGAANSDQPQR</sequence>
<dbReference type="SUPFAM" id="SSF50978">
    <property type="entry name" value="WD40 repeat-like"/>
    <property type="match status" value="2"/>
</dbReference>
<evidence type="ECO:0000313" key="6">
    <source>
        <dbReference type="EMBL" id="GFY99722.1"/>
    </source>
</evidence>
<dbReference type="Pfam" id="PF21889">
    <property type="entry name" value="TPR1-like_2nd"/>
    <property type="match status" value="1"/>
</dbReference>
<dbReference type="InterPro" id="IPR054080">
    <property type="entry name" value="TPR1-like_2nd"/>
</dbReference>
<keyword evidence="2" id="KW-0677">Repeat</keyword>
<dbReference type="InterPro" id="IPR015943">
    <property type="entry name" value="WD40/YVTN_repeat-like_dom_sf"/>
</dbReference>
<feature type="repeat" description="WD" evidence="3">
    <location>
        <begin position="460"/>
        <end position="503"/>
    </location>
</feature>
<dbReference type="Proteomes" id="UP000585474">
    <property type="component" value="Unassembled WGS sequence"/>
</dbReference>
<evidence type="ECO:0000256" key="4">
    <source>
        <dbReference type="SAM" id="MobiDB-lite"/>
    </source>
</evidence>
<dbReference type="Pfam" id="PF17814">
    <property type="entry name" value="LisH_TPL"/>
    <property type="match status" value="1"/>
</dbReference>
<dbReference type="SMART" id="SM00667">
    <property type="entry name" value="LisH"/>
    <property type="match status" value="1"/>
</dbReference>
<organism evidence="6 7">
    <name type="scientific">Actinidia rufa</name>
    <dbReference type="NCBI Taxonomy" id="165716"/>
    <lineage>
        <taxon>Eukaryota</taxon>
        <taxon>Viridiplantae</taxon>
        <taxon>Streptophyta</taxon>
        <taxon>Embryophyta</taxon>
        <taxon>Tracheophyta</taxon>
        <taxon>Spermatophyta</taxon>
        <taxon>Magnoliopsida</taxon>
        <taxon>eudicotyledons</taxon>
        <taxon>Gunneridae</taxon>
        <taxon>Pentapetalae</taxon>
        <taxon>asterids</taxon>
        <taxon>Ericales</taxon>
        <taxon>Actinidiaceae</taxon>
        <taxon>Actinidia</taxon>
    </lineage>
</organism>
<evidence type="ECO:0000259" key="5">
    <source>
        <dbReference type="PROSITE" id="PS50897"/>
    </source>
</evidence>
<protein>
    <submittedName>
        <fullName evidence="6">WUS-interacting protein 2</fullName>
    </submittedName>
</protein>
<dbReference type="Pfam" id="PF21359">
    <property type="entry name" value="zf_topless"/>
    <property type="match status" value="1"/>
</dbReference>
<dbReference type="Pfam" id="PF00400">
    <property type="entry name" value="WD40"/>
    <property type="match status" value="3"/>
</dbReference>
<dbReference type="PROSITE" id="PS50294">
    <property type="entry name" value="WD_REPEATS_REGION"/>
    <property type="match status" value="2"/>
</dbReference>
<name>A0A7J0FLW1_9ERIC</name>
<dbReference type="InterPro" id="IPR036322">
    <property type="entry name" value="WD40_repeat_dom_sf"/>
</dbReference>
<dbReference type="AlphaFoldDB" id="A0A7J0FLW1"/>
<reference evidence="6 7" key="1">
    <citation type="submission" date="2019-07" db="EMBL/GenBank/DDBJ databases">
        <title>De Novo Assembly of kiwifruit Actinidia rufa.</title>
        <authorList>
            <person name="Sugita-Konishi S."/>
            <person name="Sato K."/>
            <person name="Mori E."/>
            <person name="Abe Y."/>
            <person name="Kisaki G."/>
            <person name="Hamano K."/>
            <person name="Suezawa K."/>
            <person name="Otani M."/>
            <person name="Fukuda T."/>
            <person name="Manabe T."/>
            <person name="Gomi K."/>
            <person name="Tabuchi M."/>
            <person name="Akimitsu K."/>
            <person name="Kataoka I."/>
        </authorList>
    </citation>
    <scope>NUCLEOTIDE SEQUENCE [LARGE SCALE GENOMIC DNA]</scope>
    <source>
        <strain evidence="7">cv. Fuchu</strain>
    </source>
</reference>
<dbReference type="SMART" id="SM00668">
    <property type="entry name" value="CTLH"/>
    <property type="match status" value="1"/>
</dbReference>
<dbReference type="InterPro" id="IPR027728">
    <property type="entry name" value="Topless_fam"/>
</dbReference>
<feature type="repeat" description="WD" evidence="3">
    <location>
        <begin position="1043"/>
        <end position="1084"/>
    </location>
</feature>
<dbReference type="PANTHER" id="PTHR44083:SF35">
    <property type="entry name" value="TOPLESS-RELATED PROTEIN 4-LIKE ISOFORM X1"/>
    <property type="match status" value="1"/>
</dbReference>
<dbReference type="InterPro" id="IPR006595">
    <property type="entry name" value="CTLH_C"/>
</dbReference>
<dbReference type="Gene3D" id="2.130.10.10">
    <property type="entry name" value="YVTN repeat-like/Quinoprotein amine dehydrogenase"/>
    <property type="match status" value="3"/>
</dbReference>
<evidence type="ECO:0000256" key="1">
    <source>
        <dbReference type="ARBA" id="ARBA00022574"/>
    </source>
</evidence>
<feature type="domain" description="CTLH" evidence="5">
    <location>
        <begin position="34"/>
        <end position="92"/>
    </location>
</feature>
<dbReference type="PANTHER" id="PTHR44083">
    <property type="entry name" value="TOPLESS-RELATED PROTEIN 1-RELATED"/>
    <property type="match status" value="1"/>
</dbReference>
<feature type="compositionally biased region" description="Polar residues" evidence="4">
    <location>
        <begin position="1239"/>
        <end position="1254"/>
    </location>
</feature>
<dbReference type="InterPro" id="IPR054532">
    <property type="entry name" value="TPL_SMU1_LisH-like"/>
</dbReference>
<feature type="region of interest" description="Disordered" evidence="4">
    <location>
        <begin position="1226"/>
        <end position="1254"/>
    </location>
</feature>
<dbReference type="PROSITE" id="PS50896">
    <property type="entry name" value="LISH"/>
    <property type="match status" value="1"/>
</dbReference>
<dbReference type="PROSITE" id="PS50897">
    <property type="entry name" value="CTLH"/>
    <property type="match status" value="1"/>
</dbReference>
<gene>
    <name evidence="6" type="ORF">Acr_13g0011220</name>
</gene>
<evidence type="ECO:0000256" key="3">
    <source>
        <dbReference type="PROSITE-ProRule" id="PRU00221"/>
    </source>
</evidence>
<dbReference type="GO" id="GO:0006355">
    <property type="term" value="P:regulation of DNA-templated transcription"/>
    <property type="evidence" value="ECO:0007669"/>
    <property type="project" value="InterPro"/>
</dbReference>
<dbReference type="PROSITE" id="PS50082">
    <property type="entry name" value="WD_REPEATS_2"/>
    <property type="match status" value="2"/>
</dbReference>
<keyword evidence="7" id="KW-1185">Reference proteome</keyword>
<dbReference type="OrthoDB" id="6262491at2759"/>